<evidence type="ECO:0000313" key="3">
    <source>
        <dbReference type="Proteomes" id="UP000735302"/>
    </source>
</evidence>
<accession>A0AAV4E342</accession>
<dbReference type="EMBL" id="BLXT01008617">
    <property type="protein sequence ID" value="GFO50647.1"/>
    <property type="molecule type" value="Genomic_DNA"/>
</dbReference>
<proteinExistence type="predicted"/>
<feature type="signal peptide" evidence="1">
    <location>
        <begin position="1"/>
        <end position="21"/>
    </location>
</feature>
<evidence type="ECO:0000256" key="1">
    <source>
        <dbReference type="SAM" id="SignalP"/>
    </source>
</evidence>
<organism evidence="2 3">
    <name type="scientific">Plakobranchus ocellatus</name>
    <dbReference type="NCBI Taxonomy" id="259542"/>
    <lineage>
        <taxon>Eukaryota</taxon>
        <taxon>Metazoa</taxon>
        <taxon>Spiralia</taxon>
        <taxon>Lophotrochozoa</taxon>
        <taxon>Mollusca</taxon>
        <taxon>Gastropoda</taxon>
        <taxon>Heterobranchia</taxon>
        <taxon>Euthyneura</taxon>
        <taxon>Panpulmonata</taxon>
        <taxon>Sacoglossa</taxon>
        <taxon>Placobranchoidea</taxon>
        <taxon>Plakobranchidae</taxon>
        <taxon>Plakobranchus</taxon>
    </lineage>
</organism>
<sequence length="95" mass="10385">MKLVLVAAVLTVLALSSAVDAASSADQWSELRRLLSHISNVLGLGQLRQYLHIEYNFKRCVGVSSCLWACLAAWISPTVVSRYSAFTYGLKLSPV</sequence>
<gene>
    <name evidence="2" type="ORF">PoB_007715200</name>
</gene>
<feature type="chain" id="PRO_5043763901" evidence="1">
    <location>
        <begin position="22"/>
        <end position="95"/>
    </location>
</feature>
<protein>
    <submittedName>
        <fullName evidence="2">Uncharacterized protein</fullName>
    </submittedName>
</protein>
<evidence type="ECO:0000313" key="2">
    <source>
        <dbReference type="EMBL" id="GFO50647.1"/>
    </source>
</evidence>
<reference evidence="2 3" key="1">
    <citation type="journal article" date="2021" name="Elife">
        <title>Chloroplast acquisition without the gene transfer in kleptoplastic sea slugs, Plakobranchus ocellatus.</title>
        <authorList>
            <person name="Maeda T."/>
            <person name="Takahashi S."/>
            <person name="Yoshida T."/>
            <person name="Shimamura S."/>
            <person name="Takaki Y."/>
            <person name="Nagai Y."/>
            <person name="Toyoda A."/>
            <person name="Suzuki Y."/>
            <person name="Arimoto A."/>
            <person name="Ishii H."/>
            <person name="Satoh N."/>
            <person name="Nishiyama T."/>
            <person name="Hasebe M."/>
            <person name="Maruyama T."/>
            <person name="Minagawa J."/>
            <person name="Obokata J."/>
            <person name="Shigenobu S."/>
        </authorList>
    </citation>
    <scope>NUCLEOTIDE SEQUENCE [LARGE SCALE GENOMIC DNA]</scope>
</reference>
<dbReference type="AlphaFoldDB" id="A0AAV4E342"/>
<keyword evidence="1" id="KW-0732">Signal</keyword>
<name>A0AAV4E342_9GAST</name>
<keyword evidence="3" id="KW-1185">Reference proteome</keyword>
<comment type="caution">
    <text evidence="2">The sequence shown here is derived from an EMBL/GenBank/DDBJ whole genome shotgun (WGS) entry which is preliminary data.</text>
</comment>
<dbReference type="Proteomes" id="UP000735302">
    <property type="component" value="Unassembled WGS sequence"/>
</dbReference>